<accession>A0A246RXV1</accession>
<comment type="function">
    <text evidence="6">Quinone reductase that provides resistance to thiol-specific stress caused by electrophilic quinones.</text>
</comment>
<dbReference type="GO" id="GO:0016652">
    <property type="term" value="F:oxidoreductase activity, acting on NAD(P)H as acceptor"/>
    <property type="evidence" value="ECO:0007669"/>
    <property type="project" value="UniProtKB-UniRule"/>
</dbReference>
<evidence type="ECO:0000313" key="9">
    <source>
        <dbReference type="Proteomes" id="UP000197334"/>
    </source>
</evidence>
<evidence type="ECO:0000256" key="4">
    <source>
        <dbReference type="ARBA" id="ARBA00023027"/>
    </source>
</evidence>
<reference evidence="8 9" key="1">
    <citation type="submission" date="2014-08" db="EMBL/GenBank/DDBJ databases">
        <title>Draft genome sequence of a novel L-asparaginase producing marine bacterium, Halomonas campaniensis.</title>
        <authorList>
            <person name="Sundarakrishnan B."/>
            <person name="Moushumi Priya A."/>
            <person name="Raman G."/>
            <person name="Sakthivel N."/>
            <person name="Park S."/>
            <person name="Jayachandran S."/>
        </authorList>
    </citation>
    <scope>NUCLEOTIDE SEQUENCE [LARGE SCALE GENOMIC DNA]</scope>
    <source>
        <strain evidence="8 9">SK03</strain>
    </source>
</reference>
<dbReference type="Pfam" id="PF02525">
    <property type="entry name" value="Flavodoxin_2"/>
    <property type="match status" value="1"/>
</dbReference>
<dbReference type="PANTHER" id="PTHR43741">
    <property type="entry name" value="FMN-DEPENDENT NADH-AZOREDUCTASE 1"/>
    <property type="match status" value="1"/>
</dbReference>
<dbReference type="EC" id="1.7.1.17" evidence="6"/>
<dbReference type="EMBL" id="JPUA01000034">
    <property type="protein sequence ID" value="OWV28984.1"/>
    <property type="molecule type" value="Genomic_DNA"/>
</dbReference>
<proteinExistence type="inferred from homology"/>
<dbReference type="InterPro" id="IPR023048">
    <property type="entry name" value="NADH:quinone_OxRdtase_FMN_depd"/>
</dbReference>
<dbReference type="InterPro" id="IPR029039">
    <property type="entry name" value="Flavoprotein-like_sf"/>
</dbReference>
<evidence type="ECO:0000256" key="5">
    <source>
        <dbReference type="ARBA" id="ARBA00048542"/>
    </source>
</evidence>
<dbReference type="Proteomes" id="UP000197334">
    <property type="component" value="Unassembled WGS sequence"/>
</dbReference>
<feature type="binding site" evidence="6">
    <location>
        <position position="10"/>
    </location>
    <ligand>
        <name>FMN</name>
        <dbReference type="ChEBI" id="CHEBI:58210"/>
    </ligand>
</feature>
<dbReference type="Gene3D" id="3.40.50.360">
    <property type="match status" value="1"/>
</dbReference>
<evidence type="ECO:0000256" key="1">
    <source>
        <dbReference type="ARBA" id="ARBA00022630"/>
    </source>
</evidence>
<comment type="caution">
    <text evidence="8">The sequence shown here is derived from an EMBL/GenBank/DDBJ whole genome shotgun (WGS) entry which is preliminary data.</text>
</comment>
<comment type="function">
    <text evidence="6">Also exhibits azoreductase activity. Catalyzes the reductive cleavage of the azo bond in aromatic azo compounds to the corresponding amines.</text>
</comment>
<organism evidence="8 9">
    <name type="scientific">Halomonas campaniensis</name>
    <dbReference type="NCBI Taxonomy" id="213554"/>
    <lineage>
        <taxon>Bacteria</taxon>
        <taxon>Pseudomonadati</taxon>
        <taxon>Pseudomonadota</taxon>
        <taxon>Gammaproteobacteria</taxon>
        <taxon>Oceanospirillales</taxon>
        <taxon>Halomonadaceae</taxon>
        <taxon>Halomonas</taxon>
    </lineage>
</organism>
<dbReference type="OrthoDB" id="9787136at2"/>
<dbReference type="PANTHER" id="PTHR43741:SF2">
    <property type="entry name" value="FMN-DEPENDENT NADH:QUINONE OXIDOREDUCTASE"/>
    <property type="match status" value="1"/>
</dbReference>
<dbReference type="InterPro" id="IPR003680">
    <property type="entry name" value="Flavodoxin_fold"/>
</dbReference>
<name>A0A246RXV1_9GAMM</name>
<dbReference type="GO" id="GO:0010181">
    <property type="term" value="F:FMN binding"/>
    <property type="evidence" value="ECO:0007669"/>
    <property type="project" value="UniProtKB-UniRule"/>
</dbReference>
<dbReference type="InterPro" id="IPR050104">
    <property type="entry name" value="FMN-dep_NADH:Q_OxRdtase_AzoR1"/>
</dbReference>
<dbReference type="HAMAP" id="MF_01216">
    <property type="entry name" value="Azoreductase_type1"/>
    <property type="match status" value="1"/>
</dbReference>
<comment type="catalytic activity">
    <reaction evidence="6">
        <text>2 a quinone + NADH + H(+) = 2 a 1,4-benzosemiquinone + NAD(+)</text>
        <dbReference type="Rhea" id="RHEA:65952"/>
        <dbReference type="ChEBI" id="CHEBI:15378"/>
        <dbReference type="ChEBI" id="CHEBI:57540"/>
        <dbReference type="ChEBI" id="CHEBI:57945"/>
        <dbReference type="ChEBI" id="CHEBI:132124"/>
        <dbReference type="ChEBI" id="CHEBI:134225"/>
    </reaction>
</comment>
<feature type="domain" description="Flavodoxin-like fold" evidence="7">
    <location>
        <begin position="17"/>
        <end position="210"/>
    </location>
</feature>
<gene>
    <name evidence="6" type="primary">azoR</name>
    <name evidence="8" type="ORF">JI62_15245</name>
</gene>
<dbReference type="GO" id="GO:0009055">
    <property type="term" value="F:electron transfer activity"/>
    <property type="evidence" value="ECO:0007669"/>
    <property type="project" value="UniProtKB-UniRule"/>
</dbReference>
<comment type="subunit">
    <text evidence="6">Homodimer.</text>
</comment>
<dbReference type="RefSeq" id="WP_088700985.1">
    <property type="nucleotide sequence ID" value="NZ_JPUA01000034.1"/>
</dbReference>
<protein>
    <recommendedName>
        <fullName evidence="6">FMN dependent NADH:quinone oxidoreductase</fullName>
        <ecNumber evidence="6">1.6.5.-</ecNumber>
    </recommendedName>
    <alternativeName>
        <fullName evidence="6">Azo-dye reductase</fullName>
    </alternativeName>
    <alternativeName>
        <fullName evidence="6">FMN-dependent NADH-azo compound oxidoreductase</fullName>
    </alternativeName>
    <alternativeName>
        <fullName evidence="6">FMN-dependent NADH-azoreductase</fullName>
        <ecNumber evidence="6">1.7.1.17</ecNumber>
    </alternativeName>
</protein>
<dbReference type="GO" id="GO:0016655">
    <property type="term" value="F:oxidoreductase activity, acting on NAD(P)H, quinone or similar compound as acceptor"/>
    <property type="evidence" value="ECO:0007669"/>
    <property type="project" value="InterPro"/>
</dbReference>
<keyword evidence="2 6" id="KW-0288">FMN</keyword>
<comment type="cofactor">
    <cofactor evidence="6">
        <name>FMN</name>
        <dbReference type="ChEBI" id="CHEBI:58210"/>
    </cofactor>
    <text evidence="6">Binds 1 FMN per subunit.</text>
</comment>
<keyword evidence="3 6" id="KW-0560">Oxidoreductase</keyword>
<keyword evidence="4 6" id="KW-0520">NAD</keyword>
<keyword evidence="9" id="KW-1185">Reference proteome</keyword>
<dbReference type="SUPFAM" id="SSF52218">
    <property type="entry name" value="Flavoproteins"/>
    <property type="match status" value="1"/>
</dbReference>
<comment type="similarity">
    <text evidence="6">Belongs to the azoreductase type 1 family.</text>
</comment>
<dbReference type="EC" id="1.6.5.-" evidence="6"/>
<dbReference type="AlphaFoldDB" id="A0A246RXV1"/>
<evidence type="ECO:0000259" key="7">
    <source>
        <dbReference type="Pfam" id="PF02525"/>
    </source>
</evidence>
<evidence type="ECO:0000256" key="2">
    <source>
        <dbReference type="ARBA" id="ARBA00022643"/>
    </source>
</evidence>
<sequence>MRTLLHIDASVRKATNPNPDHNSISKRIAMQFVDKWRSAKSTDNYIYRDIGINPPAFIDQDWIGAVFTPDDQKSPEQREKLALSDQLFSELSQADVILISSPMYNYGMPAPLKAWFDQVMRINKTFSFDLSRGDHPIEPLLSGKTLILVTSCGEFGFGPGGEREHMNHLGPHVKTLGRYLGVESFHEIASEYQEFGDERHQKSVANALKNAGLLATDLASKE</sequence>
<comment type="caution">
    <text evidence="6">Lacks conserved residue(s) required for the propagation of feature annotation.</text>
</comment>
<keyword evidence="1 6" id="KW-0285">Flavoprotein</keyword>
<comment type="catalytic activity">
    <reaction evidence="5">
        <text>N,N-dimethyl-1,4-phenylenediamine + anthranilate + 2 NAD(+) = 2-(4-dimethylaminophenyl)diazenylbenzoate + 2 NADH + 2 H(+)</text>
        <dbReference type="Rhea" id="RHEA:55872"/>
        <dbReference type="ChEBI" id="CHEBI:15378"/>
        <dbReference type="ChEBI" id="CHEBI:15783"/>
        <dbReference type="ChEBI" id="CHEBI:16567"/>
        <dbReference type="ChEBI" id="CHEBI:57540"/>
        <dbReference type="ChEBI" id="CHEBI:57945"/>
        <dbReference type="ChEBI" id="CHEBI:71579"/>
        <dbReference type="EC" id="1.7.1.17"/>
    </reaction>
    <physiologicalReaction direction="right-to-left" evidence="5">
        <dbReference type="Rhea" id="RHEA:55874"/>
    </physiologicalReaction>
</comment>
<evidence type="ECO:0000313" key="8">
    <source>
        <dbReference type="EMBL" id="OWV28984.1"/>
    </source>
</evidence>
<evidence type="ECO:0000256" key="3">
    <source>
        <dbReference type="ARBA" id="ARBA00023002"/>
    </source>
</evidence>
<evidence type="ECO:0000256" key="6">
    <source>
        <dbReference type="HAMAP-Rule" id="MF_01216"/>
    </source>
</evidence>
<feature type="binding site" evidence="6">
    <location>
        <begin position="23"/>
        <end position="25"/>
    </location>
    <ligand>
        <name>FMN</name>
        <dbReference type="ChEBI" id="CHEBI:58210"/>
    </ligand>
</feature>